<dbReference type="EMBL" id="JAQHRD010000005">
    <property type="protein sequence ID" value="KAJ6441039.1"/>
    <property type="molecule type" value="Genomic_DNA"/>
</dbReference>
<feature type="compositionally biased region" description="Low complexity" evidence="1">
    <location>
        <begin position="61"/>
        <end position="75"/>
    </location>
</feature>
<keyword evidence="3" id="KW-1185">Reference proteome</keyword>
<evidence type="ECO:0000313" key="3">
    <source>
        <dbReference type="Proteomes" id="UP001163105"/>
    </source>
</evidence>
<organism evidence="2 3">
    <name type="scientific">Purpureocillium lavendulum</name>
    <dbReference type="NCBI Taxonomy" id="1247861"/>
    <lineage>
        <taxon>Eukaryota</taxon>
        <taxon>Fungi</taxon>
        <taxon>Dikarya</taxon>
        <taxon>Ascomycota</taxon>
        <taxon>Pezizomycotina</taxon>
        <taxon>Sordariomycetes</taxon>
        <taxon>Hypocreomycetidae</taxon>
        <taxon>Hypocreales</taxon>
        <taxon>Ophiocordycipitaceae</taxon>
        <taxon>Purpureocillium</taxon>
    </lineage>
</organism>
<sequence>MATSSFFSSGPDERRPTCERCEKGYHRRVGYEKPQVFVNKGVGMSHSITTIARGRKVTPESESSGSTSGSDRSSGFVDKTAGSIGCVKPMLKLDGFKDDIVISHLIAKLATVGYKFSKGTDAPTMAGVLMGSNGQSVAYIAGLSLAEAFFGRIHKIQGMVDHSVSLYGQALRSLREVLKLLDQRAGRSRTYMNLWSTNFLGMYEMVSSGGSSN</sequence>
<protein>
    <submittedName>
        <fullName evidence="2">C6 finger domain-containingprotein</fullName>
    </submittedName>
</protein>
<accession>A0AB34FNU0</accession>
<evidence type="ECO:0000256" key="1">
    <source>
        <dbReference type="SAM" id="MobiDB-lite"/>
    </source>
</evidence>
<comment type="caution">
    <text evidence="2">The sequence shown here is derived from an EMBL/GenBank/DDBJ whole genome shotgun (WGS) entry which is preliminary data.</text>
</comment>
<reference evidence="2" key="1">
    <citation type="submission" date="2023-01" db="EMBL/GenBank/DDBJ databases">
        <title>The growth and conidiation of Purpureocillium lavendulum are regulated by nitrogen source and histone H3K14 acetylation.</title>
        <authorList>
            <person name="Tang P."/>
            <person name="Han J."/>
            <person name="Zhang C."/>
            <person name="Tang P."/>
            <person name="Qi F."/>
            <person name="Zhang K."/>
            <person name="Liang L."/>
        </authorList>
    </citation>
    <scope>NUCLEOTIDE SEQUENCE</scope>
    <source>
        <strain evidence="2">YMF1.00683</strain>
    </source>
</reference>
<dbReference type="AlphaFoldDB" id="A0AB34FNU0"/>
<name>A0AB34FNU0_9HYPO</name>
<dbReference type="Proteomes" id="UP001163105">
    <property type="component" value="Unassembled WGS sequence"/>
</dbReference>
<feature type="region of interest" description="Disordered" evidence="1">
    <location>
        <begin position="49"/>
        <end position="76"/>
    </location>
</feature>
<proteinExistence type="predicted"/>
<evidence type="ECO:0000313" key="2">
    <source>
        <dbReference type="EMBL" id="KAJ6441039.1"/>
    </source>
</evidence>
<gene>
    <name evidence="2" type="ORF">O9K51_06833</name>
</gene>